<proteinExistence type="predicted"/>
<feature type="compositionally biased region" description="Polar residues" evidence="1">
    <location>
        <begin position="1234"/>
        <end position="1251"/>
    </location>
</feature>
<evidence type="ECO:0000313" key="5">
    <source>
        <dbReference type="Proteomes" id="UP001149163"/>
    </source>
</evidence>
<feature type="compositionally biased region" description="Basic residues" evidence="1">
    <location>
        <begin position="1277"/>
        <end position="1288"/>
    </location>
</feature>
<evidence type="ECO:0000313" key="4">
    <source>
        <dbReference type="EMBL" id="KAJ5175618.1"/>
    </source>
</evidence>
<feature type="compositionally biased region" description="Acidic residues" evidence="1">
    <location>
        <begin position="402"/>
        <end position="421"/>
    </location>
</feature>
<name>A0A9W9IF93_9EURO</name>
<dbReference type="Pfam" id="PF23086">
    <property type="entry name" value="Tudor_Coilin"/>
    <property type="match status" value="1"/>
</dbReference>
<dbReference type="Proteomes" id="UP001149163">
    <property type="component" value="Unassembled WGS sequence"/>
</dbReference>
<reference evidence="4" key="1">
    <citation type="submission" date="2022-11" db="EMBL/GenBank/DDBJ databases">
        <authorList>
            <person name="Petersen C."/>
        </authorList>
    </citation>
    <scope>NUCLEOTIDE SEQUENCE</scope>
    <source>
        <strain evidence="4">IBT 26290</strain>
    </source>
</reference>
<feature type="compositionally biased region" description="Acidic residues" evidence="1">
    <location>
        <begin position="246"/>
        <end position="261"/>
    </location>
</feature>
<feature type="compositionally biased region" description="Low complexity" evidence="1">
    <location>
        <begin position="365"/>
        <end position="381"/>
    </location>
</feature>
<feature type="region of interest" description="Disordered" evidence="1">
    <location>
        <begin position="807"/>
        <end position="840"/>
    </location>
</feature>
<feature type="compositionally biased region" description="Acidic residues" evidence="1">
    <location>
        <begin position="382"/>
        <end position="391"/>
    </location>
</feature>
<dbReference type="GeneID" id="81422796"/>
<evidence type="ECO:0000259" key="2">
    <source>
        <dbReference type="Pfam" id="PF23086"/>
    </source>
</evidence>
<feature type="compositionally biased region" description="Low complexity" evidence="1">
    <location>
        <begin position="310"/>
        <end position="321"/>
    </location>
</feature>
<accession>A0A9W9IF93</accession>
<evidence type="ECO:0000259" key="3">
    <source>
        <dbReference type="Pfam" id="PF24054"/>
    </source>
</evidence>
<dbReference type="RefSeq" id="XP_056547226.1">
    <property type="nucleotide sequence ID" value="XM_056683620.1"/>
</dbReference>
<feature type="compositionally biased region" description="Acidic residues" evidence="1">
    <location>
        <begin position="621"/>
        <end position="633"/>
    </location>
</feature>
<feature type="region of interest" description="Disordered" evidence="1">
    <location>
        <begin position="282"/>
        <end position="452"/>
    </location>
</feature>
<dbReference type="InterPro" id="IPR055781">
    <property type="entry name" value="DUF7357"/>
</dbReference>
<feature type="region of interest" description="Disordered" evidence="1">
    <location>
        <begin position="237"/>
        <end position="262"/>
    </location>
</feature>
<reference evidence="4" key="2">
    <citation type="journal article" date="2023" name="IMA Fungus">
        <title>Comparative genomic study of the Penicillium genus elucidates a diverse pangenome and 15 lateral gene transfer events.</title>
        <authorList>
            <person name="Petersen C."/>
            <person name="Sorensen T."/>
            <person name="Nielsen M.R."/>
            <person name="Sondergaard T.E."/>
            <person name="Sorensen J.L."/>
            <person name="Fitzpatrick D.A."/>
            <person name="Frisvad J.C."/>
            <person name="Nielsen K.L."/>
        </authorList>
    </citation>
    <scope>NUCLEOTIDE SEQUENCE</scope>
    <source>
        <strain evidence="4">IBT 26290</strain>
    </source>
</reference>
<keyword evidence="5" id="KW-1185">Reference proteome</keyword>
<feature type="compositionally biased region" description="Polar residues" evidence="1">
    <location>
        <begin position="978"/>
        <end position="988"/>
    </location>
</feature>
<feature type="compositionally biased region" description="Polar residues" evidence="1">
    <location>
        <begin position="1197"/>
        <end position="1225"/>
    </location>
</feature>
<dbReference type="Pfam" id="PF24054">
    <property type="entry name" value="DUF7357"/>
    <property type="match status" value="1"/>
</dbReference>
<evidence type="ECO:0000256" key="1">
    <source>
        <dbReference type="SAM" id="MobiDB-lite"/>
    </source>
</evidence>
<feature type="region of interest" description="Disordered" evidence="1">
    <location>
        <begin position="1076"/>
        <end position="1105"/>
    </location>
</feature>
<feature type="compositionally biased region" description="Polar residues" evidence="1">
    <location>
        <begin position="1145"/>
        <end position="1178"/>
    </location>
</feature>
<feature type="region of interest" description="Disordered" evidence="1">
    <location>
        <begin position="859"/>
        <end position="912"/>
    </location>
</feature>
<dbReference type="OrthoDB" id="3365616at2759"/>
<gene>
    <name evidence="4" type="ORF">N7482_001495</name>
</gene>
<feature type="compositionally biased region" description="Basic and acidic residues" evidence="1">
    <location>
        <begin position="589"/>
        <end position="598"/>
    </location>
</feature>
<organism evidence="4 5">
    <name type="scientific">Penicillium canariense</name>
    <dbReference type="NCBI Taxonomy" id="189055"/>
    <lineage>
        <taxon>Eukaryota</taxon>
        <taxon>Fungi</taxon>
        <taxon>Dikarya</taxon>
        <taxon>Ascomycota</taxon>
        <taxon>Pezizomycotina</taxon>
        <taxon>Eurotiomycetes</taxon>
        <taxon>Eurotiomycetidae</taxon>
        <taxon>Eurotiales</taxon>
        <taxon>Aspergillaceae</taxon>
        <taxon>Penicillium</taxon>
    </lineage>
</organism>
<feature type="region of interest" description="Disordered" evidence="1">
    <location>
        <begin position="524"/>
        <end position="571"/>
    </location>
</feature>
<feature type="compositionally biased region" description="Basic residues" evidence="1">
    <location>
        <begin position="442"/>
        <end position="452"/>
    </location>
</feature>
<feature type="domain" description="DUF7357" evidence="3">
    <location>
        <begin position="1"/>
        <end position="171"/>
    </location>
</feature>
<feature type="compositionally biased region" description="Low complexity" evidence="1">
    <location>
        <begin position="392"/>
        <end position="401"/>
    </location>
</feature>
<sequence length="1288" mass="141351">MRLHLIISRHGLPATRILWTTTSSPSAQGEYGTQSAASASMVASSRTPNIAFANGGYTVAQLLEDVNEVVPLETEPTMFDPEFSGQWGLEDYVVEVAGSECLHFMEVDGLLRDGDEVVIRALQLADLRARRLCGRHQITSDGKHLIDGVPFGMPFFNRTSSNRPAITIPPRKKRRTMFPGWDHGPAFGYEFANENAHADADEEGDGEWLPPGDTGFGKELSILPPEHEVSDMGTVIRHPVNYSGDTDSEADGSEPEDDELESELKALKEDFEEPASQFIDIRTQGQVAPGPALRSSSVAKRPLSADTQRRSSLVGASSLSSKRSRGDDSSPRASKAVRFNKGEQGVPEIPELLQPKVSRAKSSDSDVGLSSPSSASESSEASSEEEDDDSSEGASSDSSSSDSEDSSSEDDSSESEDDEVDLPSQKTSQPAIVNPPGEGSTRTKKSNQRFKLRRRLSKLKELGVLPETADFATLRAWEEENGGWHVPDETSIMSATLTKAQKKEQEQREFEARRQKLLRDLAAGGVDIEGTSEKENVPPPQQPTATEQAVPKESPTGELDDMQQSTRRTLDVASSRRLLFGSLGVRMPRTKEDEEATRRKLAAKASVVHSRRKTAEKQPTEEEEEESDEDEDWESKLVIKAIECIHDDIELSAPPFPFQQRWDEDADALIRQRKGWGKKRKRKQRIQVYNGDEEGEYEEADGYDAYEDNMHLNYNDEWPTAEDNTANVTDYEEATAPVVDDLPDLPSDLNSVADLLECEAKVGAIIAFRQLDMSKATNWQPQMSGYRVAEVHDVLGNGSINVRLAMRDRRPKADVDPEDDEPREYSGFEMPGMDDEDEEDDGFREVAFAELSDPKLLRPAPWVVDDESDSNGTRGKDKNKAKEGSTVSVVEDSMPNAQLASPPPPVGMDLDETTFVSLDDNTFVTLVTAASRPQSPNESPARASDVPSRRTPGGVPLPHTRGRDADDDHSDTPAVPSPSFSGFHSARSSPGARLGSRFSEIGESNLDGHTLIGDQAMLAVDNSIQDLSTLSFLSANQSFSDMQQSAQHDPQAVDESFLSGANDSLLSVVHNPIERVSAKSSPARSVIAASHNSSRKEGPPQTPVSQENILDMLRSGWLEPDNTDQDRDEADEDLNDPEDHDSVIHSEQSLRLSPQPSSNPPTSAQQEPHSLLNPSTDYQLEHDSPAAATRSKRLAPTSASQPNQSQTSDIIDLTQSPLPDLSQDTHGSEHSQSRWESQPNGDEHTLPQSSGRKTRKSTGKIQHMSEVIISPQASQKKDKKKKRSSRKF</sequence>
<dbReference type="InterPro" id="IPR056398">
    <property type="entry name" value="Tudor_Coilin"/>
</dbReference>
<feature type="region of interest" description="Disordered" evidence="1">
    <location>
        <begin position="1117"/>
        <end position="1288"/>
    </location>
</feature>
<feature type="region of interest" description="Disordered" evidence="1">
    <location>
        <begin position="586"/>
        <end position="634"/>
    </location>
</feature>
<comment type="caution">
    <text evidence="4">The sequence shown here is derived from an EMBL/GenBank/DDBJ whole genome shotgun (WGS) entry which is preliminary data.</text>
</comment>
<feature type="region of interest" description="Disordered" evidence="1">
    <location>
        <begin position="928"/>
        <end position="996"/>
    </location>
</feature>
<feature type="compositionally biased region" description="Acidic residues" evidence="1">
    <location>
        <begin position="1121"/>
        <end position="1139"/>
    </location>
</feature>
<feature type="domain" description="Coilin tudor" evidence="2">
    <location>
        <begin position="756"/>
        <end position="857"/>
    </location>
</feature>
<protein>
    <submittedName>
        <fullName evidence="4">Uncharacterized protein</fullName>
    </submittedName>
</protein>
<feature type="compositionally biased region" description="Basic and acidic residues" evidence="1">
    <location>
        <begin position="874"/>
        <end position="883"/>
    </location>
</feature>
<dbReference type="EMBL" id="JAPQKN010000001">
    <property type="protein sequence ID" value="KAJ5175618.1"/>
    <property type="molecule type" value="Genomic_DNA"/>
</dbReference>